<feature type="domain" description="CstA N-terminal" evidence="8">
    <location>
        <begin position="379"/>
        <end position="526"/>
    </location>
</feature>
<keyword evidence="3" id="KW-1003">Cell membrane</keyword>
<evidence type="ECO:0000313" key="9">
    <source>
        <dbReference type="EMBL" id="RDB54920.1"/>
    </source>
</evidence>
<feature type="transmembrane region" description="Helical" evidence="7">
    <location>
        <begin position="5"/>
        <end position="26"/>
    </location>
</feature>
<feature type="transmembrane region" description="Helical" evidence="7">
    <location>
        <begin position="347"/>
        <end position="370"/>
    </location>
</feature>
<feature type="transmembrane region" description="Helical" evidence="7">
    <location>
        <begin position="535"/>
        <end position="566"/>
    </location>
</feature>
<feature type="domain" description="CstA N-terminal" evidence="8">
    <location>
        <begin position="2"/>
        <end position="369"/>
    </location>
</feature>
<reference evidence="9 10" key="1">
    <citation type="journal article" date="2018" name="Elife">
        <title>Discovery and characterization of a prevalent human gut bacterial enzyme sufficient for the inactivation of a family of plant toxins.</title>
        <authorList>
            <person name="Koppel N."/>
            <person name="Bisanz J.E."/>
            <person name="Pandelia M.E."/>
            <person name="Turnbaugh P.J."/>
            <person name="Balskus E.P."/>
        </authorList>
    </citation>
    <scope>NUCLEOTIDE SEQUENCE [LARGE SCALE GENOMIC DNA]</scope>
    <source>
        <strain evidence="9 10">OB21 GAM31</strain>
    </source>
</reference>
<evidence type="ECO:0000256" key="6">
    <source>
        <dbReference type="ARBA" id="ARBA00023136"/>
    </source>
</evidence>
<evidence type="ECO:0000259" key="8">
    <source>
        <dbReference type="Pfam" id="PF02554"/>
    </source>
</evidence>
<feature type="transmembrane region" description="Helical" evidence="7">
    <location>
        <begin position="201"/>
        <end position="220"/>
    </location>
</feature>
<evidence type="ECO:0000256" key="4">
    <source>
        <dbReference type="ARBA" id="ARBA00022692"/>
    </source>
</evidence>
<dbReference type="EMBL" id="PPTO01000024">
    <property type="protein sequence ID" value="RDB54920.1"/>
    <property type="molecule type" value="Genomic_DNA"/>
</dbReference>
<keyword evidence="5 7" id="KW-1133">Transmembrane helix</keyword>
<dbReference type="PANTHER" id="PTHR30252:SF0">
    <property type="entry name" value="PEPTIDE TRANSPORTER CSTA"/>
    <property type="match status" value="1"/>
</dbReference>
<name>A0A369L654_9ACTN</name>
<proteinExistence type="inferred from homology"/>
<organism evidence="9 10">
    <name type="scientific">Slackia isoflavoniconvertens</name>
    <dbReference type="NCBI Taxonomy" id="572010"/>
    <lineage>
        <taxon>Bacteria</taxon>
        <taxon>Bacillati</taxon>
        <taxon>Actinomycetota</taxon>
        <taxon>Coriobacteriia</taxon>
        <taxon>Eggerthellales</taxon>
        <taxon>Eggerthellaceae</taxon>
        <taxon>Slackia</taxon>
    </lineage>
</organism>
<comment type="subcellular location">
    <subcellularLocation>
        <location evidence="1">Cell membrane</location>
        <topology evidence="1">Multi-pass membrane protein</topology>
    </subcellularLocation>
</comment>
<feature type="transmembrane region" description="Helical" evidence="7">
    <location>
        <begin position="485"/>
        <end position="504"/>
    </location>
</feature>
<keyword evidence="6 7" id="KW-0472">Membrane</keyword>
<evidence type="ECO:0000256" key="1">
    <source>
        <dbReference type="ARBA" id="ARBA00004651"/>
    </source>
</evidence>
<dbReference type="InterPro" id="IPR003706">
    <property type="entry name" value="CstA_N"/>
</dbReference>
<comment type="caution">
    <text evidence="9">The sequence shown here is derived from an EMBL/GenBank/DDBJ whole genome shotgun (WGS) entry which is preliminary data.</text>
</comment>
<dbReference type="AlphaFoldDB" id="A0A369L654"/>
<dbReference type="GO" id="GO:0009267">
    <property type="term" value="P:cellular response to starvation"/>
    <property type="evidence" value="ECO:0007669"/>
    <property type="project" value="InterPro"/>
</dbReference>
<dbReference type="GO" id="GO:0005886">
    <property type="term" value="C:plasma membrane"/>
    <property type="evidence" value="ECO:0007669"/>
    <property type="project" value="UniProtKB-SubCell"/>
</dbReference>
<feature type="transmembrane region" description="Helical" evidence="7">
    <location>
        <begin position="232"/>
        <end position="252"/>
    </location>
</feature>
<evidence type="ECO:0000256" key="5">
    <source>
        <dbReference type="ARBA" id="ARBA00022989"/>
    </source>
</evidence>
<gene>
    <name evidence="9" type="ORF">C1881_10015</name>
</gene>
<feature type="transmembrane region" description="Helical" evidence="7">
    <location>
        <begin position="511"/>
        <end position="529"/>
    </location>
</feature>
<dbReference type="Proteomes" id="UP000253975">
    <property type="component" value="Unassembled WGS sequence"/>
</dbReference>
<dbReference type="PANTHER" id="PTHR30252">
    <property type="entry name" value="INNER MEMBRANE PEPTIDE TRANSPORTER"/>
    <property type="match status" value="1"/>
</dbReference>
<sequence>MNAMLVLLIGAAVLVVGYIFYGGWLAKQWGVNADRVTPAHEFEDGVDYVPAKPYVVLGHHFSSIAGAGPINGPIQAAVFGWVPVLLWVLIGGIFFGAMHDFGALFASLRHKGQTLASVIQENIDDTAKKLFCIFAYLTLILVVAAFASIVAGTFAVVPNADGVVEMTGTNLANSRTAMISVLFIVAAVIWGVALRGRSIPGPVNIALAIVVIVAVVAIGYNFPVFELNNFTWMWIVGAYILVASIAPVWILLQPRDYLSSYLLYGMIALALVGIIGAGVTGAATNLDIPAFTGFTAVKGDSKVATTGFLFPALFITIACGAISGFHSLVASGTTSKQLDHESEAQPIAYGGMLLECLVAIISLCAVAFVFDGYMDGTYASPTQVFAGGLSRMLGCIPGLSGAEDIAYSLLILAVSVFCLTSLDTATRLGRYMFQELFIPAGKTREELSGWRKFFSNPVVATLITVTLGVALGLTGYQLVWPLFGAANQLLAALGLLAVCAWLGNAGRNNKMFYVPMVFMLIVTLTSLVLTMQAKFLAIAGGALTLANGLQLVLAVLLAVLAVVLAIKGARVIFGNKKKEIAE</sequence>
<feature type="transmembrane region" description="Helical" evidence="7">
    <location>
        <begin position="261"/>
        <end position="283"/>
    </location>
</feature>
<feature type="transmembrane region" description="Helical" evidence="7">
    <location>
        <begin position="303"/>
        <end position="326"/>
    </location>
</feature>
<protein>
    <submittedName>
        <fullName evidence="9">Carbon starvation protein A</fullName>
    </submittedName>
</protein>
<dbReference type="RefSeq" id="WP_114616379.1">
    <property type="nucleotide sequence ID" value="NZ_PPTO01000024.1"/>
</dbReference>
<evidence type="ECO:0000256" key="2">
    <source>
        <dbReference type="ARBA" id="ARBA00007755"/>
    </source>
</evidence>
<evidence type="ECO:0000256" key="3">
    <source>
        <dbReference type="ARBA" id="ARBA00022475"/>
    </source>
</evidence>
<comment type="similarity">
    <text evidence="2">Belongs to the peptide transporter carbon starvation (CstA) (TC 2.A.114) family.</text>
</comment>
<accession>A0A369L654</accession>
<feature type="transmembrane region" description="Helical" evidence="7">
    <location>
        <begin position="405"/>
        <end position="422"/>
    </location>
</feature>
<feature type="transmembrane region" description="Helical" evidence="7">
    <location>
        <begin position="458"/>
        <end position="479"/>
    </location>
</feature>
<dbReference type="InterPro" id="IPR051605">
    <property type="entry name" value="CstA"/>
</dbReference>
<keyword evidence="4 7" id="KW-0812">Transmembrane</keyword>
<feature type="transmembrane region" description="Helical" evidence="7">
    <location>
        <begin position="84"/>
        <end position="109"/>
    </location>
</feature>
<dbReference type="Pfam" id="PF02554">
    <property type="entry name" value="CstA"/>
    <property type="match status" value="2"/>
</dbReference>
<evidence type="ECO:0000256" key="7">
    <source>
        <dbReference type="SAM" id="Phobius"/>
    </source>
</evidence>
<evidence type="ECO:0000313" key="10">
    <source>
        <dbReference type="Proteomes" id="UP000253975"/>
    </source>
</evidence>
<feature type="transmembrane region" description="Helical" evidence="7">
    <location>
        <begin position="177"/>
        <end position="194"/>
    </location>
</feature>
<feature type="transmembrane region" description="Helical" evidence="7">
    <location>
        <begin position="130"/>
        <end position="157"/>
    </location>
</feature>